<keyword evidence="3" id="KW-1185">Reference proteome</keyword>
<name>A0A7L7LAI8_9BACT</name>
<evidence type="ECO:0000313" key="3">
    <source>
        <dbReference type="Proteomes" id="UP000514509"/>
    </source>
</evidence>
<dbReference type="GO" id="GO:0005829">
    <property type="term" value="C:cytosol"/>
    <property type="evidence" value="ECO:0007669"/>
    <property type="project" value="TreeGrafter"/>
</dbReference>
<evidence type="ECO:0000259" key="1">
    <source>
        <dbReference type="Pfam" id="PF00814"/>
    </source>
</evidence>
<evidence type="ECO:0000313" key="2">
    <source>
        <dbReference type="EMBL" id="QMU29565.1"/>
    </source>
</evidence>
<dbReference type="AlphaFoldDB" id="A0A7L7LAI8"/>
<dbReference type="PANTHER" id="PTHR11735">
    <property type="entry name" value="TRNA N6-ADENOSINE THREONYLCARBAMOYLTRANSFERASE"/>
    <property type="match status" value="1"/>
</dbReference>
<dbReference type="EMBL" id="CP055153">
    <property type="protein sequence ID" value="QMU29565.1"/>
    <property type="molecule type" value="Genomic_DNA"/>
</dbReference>
<sequence length="229" mass="25168">MALILALETSSTICSVALYQNQEFLALTELQLEKSHSSHTTVIISQLLENCGLTLQDLSAVAVSGGPGSYTGLRIGSAMAKGLCYSLDIPLIEISTLHALAYSLIQVTPNPENYLYCPMLDARRMEVYSCVLNSDLQELLPVSPIILTNKSFEDFTSQNPVIFLGSGADKFQKLIENSSQALFNSKVSLSAKPVGALAYHKYINQQFEDVAYYEPFYLKEVYITASNKS</sequence>
<proteinExistence type="predicted"/>
<dbReference type="NCBIfam" id="TIGR03725">
    <property type="entry name" value="T6A_YeaZ"/>
    <property type="match status" value="1"/>
</dbReference>
<dbReference type="PANTHER" id="PTHR11735:SF11">
    <property type="entry name" value="TRNA THREONYLCARBAMOYLADENOSINE BIOSYNTHESIS PROTEIN TSAB"/>
    <property type="match status" value="1"/>
</dbReference>
<gene>
    <name evidence="2" type="primary">tsaB</name>
    <name evidence="2" type="ORF">HUW48_16670</name>
</gene>
<dbReference type="Proteomes" id="UP000514509">
    <property type="component" value="Chromosome"/>
</dbReference>
<dbReference type="InterPro" id="IPR022496">
    <property type="entry name" value="T6A_TsaB"/>
</dbReference>
<dbReference type="RefSeq" id="WP_182412025.1">
    <property type="nucleotide sequence ID" value="NZ_CP055153.1"/>
</dbReference>
<reference evidence="2 3" key="1">
    <citation type="submission" date="2020-08" db="EMBL/GenBank/DDBJ databases">
        <title>Adhaeribacter dokdonensis sp. nov., isolated from the rhizosphere of Elymus tsukushiensis, a plant native to the Dokdo Islands, Republic of Korea.</title>
        <authorList>
            <person name="Ghim S.Y."/>
        </authorList>
    </citation>
    <scope>NUCLEOTIDE SEQUENCE [LARGE SCALE GENOMIC DNA]</scope>
    <source>
        <strain evidence="2 3">KUDC8001</strain>
    </source>
</reference>
<dbReference type="Gene3D" id="3.30.420.40">
    <property type="match status" value="2"/>
</dbReference>
<accession>A0A7L7LAI8</accession>
<dbReference type="Pfam" id="PF00814">
    <property type="entry name" value="TsaD"/>
    <property type="match status" value="1"/>
</dbReference>
<keyword evidence="2" id="KW-0808">Transferase</keyword>
<dbReference type="CDD" id="cd24032">
    <property type="entry name" value="ASKHA_NBD_TsaB"/>
    <property type="match status" value="1"/>
</dbReference>
<dbReference type="SUPFAM" id="SSF53067">
    <property type="entry name" value="Actin-like ATPase domain"/>
    <property type="match status" value="2"/>
</dbReference>
<dbReference type="InterPro" id="IPR000905">
    <property type="entry name" value="Gcp-like_dom"/>
</dbReference>
<dbReference type="GO" id="GO:0002949">
    <property type="term" value="P:tRNA threonylcarbamoyladenosine modification"/>
    <property type="evidence" value="ECO:0007669"/>
    <property type="project" value="InterPro"/>
</dbReference>
<organism evidence="2 3">
    <name type="scientific">Adhaeribacter radiodurans</name>
    <dbReference type="NCBI Taxonomy" id="2745197"/>
    <lineage>
        <taxon>Bacteria</taxon>
        <taxon>Pseudomonadati</taxon>
        <taxon>Bacteroidota</taxon>
        <taxon>Cytophagia</taxon>
        <taxon>Cytophagales</taxon>
        <taxon>Hymenobacteraceae</taxon>
        <taxon>Adhaeribacter</taxon>
    </lineage>
</organism>
<protein>
    <submittedName>
        <fullName evidence="2">tRNA (Adenosine(37)-N6)-threonylcarbamoyltransferase complex dimerization subunit type 1 TsaB</fullName>
    </submittedName>
</protein>
<dbReference type="InterPro" id="IPR043129">
    <property type="entry name" value="ATPase_NBD"/>
</dbReference>
<feature type="domain" description="Gcp-like" evidence="1">
    <location>
        <begin position="33"/>
        <end position="130"/>
    </location>
</feature>
<dbReference type="KEGG" id="add:HUW48_16670"/>
<dbReference type="GO" id="GO:0016740">
    <property type="term" value="F:transferase activity"/>
    <property type="evidence" value="ECO:0007669"/>
    <property type="project" value="UniProtKB-KW"/>
</dbReference>